<feature type="non-terminal residue" evidence="2">
    <location>
        <position position="1"/>
    </location>
</feature>
<protein>
    <submittedName>
        <fullName evidence="2">Uncharacterized protein</fullName>
    </submittedName>
</protein>
<evidence type="ECO:0000313" key="3">
    <source>
        <dbReference type="Proteomes" id="UP001476798"/>
    </source>
</evidence>
<organism evidence="2 3">
    <name type="scientific">Goodea atripinnis</name>
    <dbReference type="NCBI Taxonomy" id="208336"/>
    <lineage>
        <taxon>Eukaryota</taxon>
        <taxon>Metazoa</taxon>
        <taxon>Chordata</taxon>
        <taxon>Craniata</taxon>
        <taxon>Vertebrata</taxon>
        <taxon>Euteleostomi</taxon>
        <taxon>Actinopterygii</taxon>
        <taxon>Neopterygii</taxon>
        <taxon>Teleostei</taxon>
        <taxon>Neoteleostei</taxon>
        <taxon>Acanthomorphata</taxon>
        <taxon>Ovalentaria</taxon>
        <taxon>Atherinomorphae</taxon>
        <taxon>Cyprinodontiformes</taxon>
        <taxon>Goodeidae</taxon>
        <taxon>Goodea</taxon>
    </lineage>
</organism>
<comment type="caution">
    <text evidence="2">The sequence shown here is derived from an EMBL/GenBank/DDBJ whole genome shotgun (WGS) entry which is preliminary data.</text>
</comment>
<dbReference type="EMBL" id="JAHRIO010010978">
    <property type="protein sequence ID" value="MEQ2161877.1"/>
    <property type="molecule type" value="Genomic_DNA"/>
</dbReference>
<sequence>ENSQQVFKRHWLRRLSTSMDVCRLHPGELHLGRSGRRHCSSYSSMRRRRLRNRSSKGLSPV</sequence>
<reference evidence="2 3" key="1">
    <citation type="submission" date="2021-06" db="EMBL/GenBank/DDBJ databases">
        <authorList>
            <person name="Palmer J.M."/>
        </authorList>
    </citation>
    <scope>NUCLEOTIDE SEQUENCE [LARGE SCALE GENOMIC DNA]</scope>
    <source>
        <strain evidence="2 3">GA_2019</strain>
        <tissue evidence="2">Muscle</tissue>
    </source>
</reference>
<evidence type="ECO:0000313" key="2">
    <source>
        <dbReference type="EMBL" id="MEQ2161877.1"/>
    </source>
</evidence>
<feature type="compositionally biased region" description="Basic residues" evidence="1">
    <location>
        <begin position="33"/>
        <end position="54"/>
    </location>
</feature>
<evidence type="ECO:0000256" key="1">
    <source>
        <dbReference type="SAM" id="MobiDB-lite"/>
    </source>
</evidence>
<dbReference type="Proteomes" id="UP001476798">
    <property type="component" value="Unassembled WGS sequence"/>
</dbReference>
<feature type="non-terminal residue" evidence="2">
    <location>
        <position position="61"/>
    </location>
</feature>
<accession>A0ABV0MUW1</accession>
<keyword evidence="3" id="KW-1185">Reference proteome</keyword>
<name>A0ABV0MUW1_9TELE</name>
<gene>
    <name evidence="2" type="ORF">GOODEAATRI_014129</name>
</gene>
<proteinExistence type="predicted"/>
<feature type="region of interest" description="Disordered" evidence="1">
    <location>
        <begin position="33"/>
        <end position="61"/>
    </location>
</feature>